<dbReference type="PANTHER" id="PTHR24171">
    <property type="entry name" value="ANKYRIN REPEAT DOMAIN-CONTAINING PROTEIN 39-RELATED"/>
    <property type="match status" value="1"/>
</dbReference>
<feature type="compositionally biased region" description="Pro residues" evidence="5">
    <location>
        <begin position="96"/>
        <end position="117"/>
    </location>
</feature>
<dbReference type="PANTHER" id="PTHR24171:SF9">
    <property type="entry name" value="ANKYRIN REPEAT DOMAIN-CONTAINING PROTEIN 39"/>
    <property type="match status" value="1"/>
</dbReference>
<dbReference type="EMBL" id="KB007805">
    <property type="protein sequence ID" value="ELR25453.1"/>
    <property type="molecule type" value="Genomic_DNA"/>
</dbReference>
<feature type="compositionally biased region" description="Pro residues" evidence="5">
    <location>
        <begin position="334"/>
        <end position="345"/>
    </location>
</feature>
<feature type="compositionally biased region" description="Basic and acidic residues" evidence="5">
    <location>
        <begin position="1"/>
        <end position="10"/>
    </location>
</feature>
<dbReference type="PROSITE" id="PS50297">
    <property type="entry name" value="ANK_REP_REGION"/>
    <property type="match status" value="2"/>
</dbReference>
<dbReference type="Proteomes" id="UP000011083">
    <property type="component" value="Unassembled WGS sequence"/>
</dbReference>
<proteinExistence type="predicted"/>
<feature type="compositionally biased region" description="Low complexity" evidence="5">
    <location>
        <begin position="13"/>
        <end position="36"/>
    </location>
</feature>
<feature type="compositionally biased region" description="Low complexity" evidence="5">
    <location>
        <begin position="175"/>
        <end position="184"/>
    </location>
</feature>
<dbReference type="Pfam" id="PF12796">
    <property type="entry name" value="Ank_2"/>
    <property type="match status" value="2"/>
</dbReference>
<feature type="repeat" description="ANK" evidence="3">
    <location>
        <begin position="792"/>
        <end position="824"/>
    </location>
</feature>
<evidence type="ECO:0000256" key="4">
    <source>
        <dbReference type="SAM" id="Coils"/>
    </source>
</evidence>
<dbReference type="OrthoDB" id="6251248at2759"/>
<feature type="repeat" description="ANK" evidence="3">
    <location>
        <begin position="756"/>
        <end position="791"/>
    </location>
</feature>
<accession>L8HLA1</accession>
<dbReference type="KEGG" id="acan:ACA1_295380"/>
<organism evidence="6 7">
    <name type="scientific">Acanthamoeba castellanii (strain ATCC 30010 / Neff)</name>
    <dbReference type="NCBI Taxonomy" id="1257118"/>
    <lineage>
        <taxon>Eukaryota</taxon>
        <taxon>Amoebozoa</taxon>
        <taxon>Discosea</taxon>
        <taxon>Longamoebia</taxon>
        <taxon>Centramoebida</taxon>
        <taxon>Acanthamoebidae</taxon>
        <taxon>Acanthamoeba</taxon>
    </lineage>
</organism>
<feature type="repeat" description="ANK" evidence="3">
    <location>
        <begin position="643"/>
        <end position="680"/>
    </location>
</feature>
<feature type="compositionally biased region" description="Basic and acidic residues" evidence="5">
    <location>
        <begin position="448"/>
        <end position="497"/>
    </location>
</feature>
<dbReference type="AlphaFoldDB" id="L8HLA1"/>
<dbReference type="RefSeq" id="XP_004368208.1">
    <property type="nucleotide sequence ID" value="XM_004368151.1"/>
</dbReference>
<feature type="coiled-coil region" evidence="4">
    <location>
        <begin position="866"/>
        <end position="928"/>
    </location>
</feature>
<feature type="region of interest" description="Disordered" evidence="5">
    <location>
        <begin position="1"/>
        <end position="497"/>
    </location>
</feature>
<reference evidence="6 7" key="1">
    <citation type="journal article" date="2013" name="Genome Biol.">
        <title>Genome of Acanthamoeba castellanii highlights extensive lateral gene transfer and early evolution of tyrosine kinase signaling.</title>
        <authorList>
            <person name="Clarke M."/>
            <person name="Lohan A.J."/>
            <person name="Liu B."/>
            <person name="Lagkouvardos I."/>
            <person name="Roy S."/>
            <person name="Zafar N."/>
            <person name="Bertelli C."/>
            <person name="Schilde C."/>
            <person name="Kianianmomeni A."/>
            <person name="Burglin T.R."/>
            <person name="Frech C."/>
            <person name="Turcotte B."/>
            <person name="Kopec K.O."/>
            <person name="Synnott J.M."/>
            <person name="Choo C."/>
            <person name="Paponov I."/>
            <person name="Finkler A."/>
            <person name="Soon Heng Tan C."/>
            <person name="Hutchins A.P."/>
            <person name="Weinmeier T."/>
            <person name="Rattei T."/>
            <person name="Chu J.S."/>
            <person name="Gimenez G."/>
            <person name="Irimia M."/>
            <person name="Rigden D.J."/>
            <person name="Fitzpatrick D.A."/>
            <person name="Lorenzo-Morales J."/>
            <person name="Bateman A."/>
            <person name="Chiu C.H."/>
            <person name="Tang P."/>
            <person name="Hegemann P."/>
            <person name="Fromm H."/>
            <person name="Raoult D."/>
            <person name="Greub G."/>
            <person name="Miranda-Saavedra D."/>
            <person name="Chen N."/>
            <person name="Nash P."/>
            <person name="Ginger M.L."/>
            <person name="Horn M."/>
            <person name="Schaap P."/>
            <person name="Caler L."/>
            <person name="Loftus B."/>
        </authorList>
    </citation>
    <scope>NUCLEOTIDE SEQUENCE [LARGE SCALE GENOMIC DNA]</scope>
    <source>
        <strain evidence="6 7">Neff</strain>
    </source>
</reference>
<evidence type="ECO:0000256" key="5">
    <source>
        <dbReference type="SAM" id="MobiDB-lite"/>
    </source>
</evidence>
<feature type="compositionally biased region" description="Low complexity" evidence="5">
    <location>
        <begin position="286"/>
        <end position="320"/>
    </location>
</feature>
<protein>
    <submittedName>
        <fullName evidence="6">Ankyrin repeatcontaining protein</fullName>
    </submittedName>
</protein>
<evidence type="ECO:0000256" key="1">
    <source>
        <dbReference type="ARBA" id="ARBA00022737"/>
    </source>
</evidence>
<feature type="compositionally biased region" description="Low complexity" evidence="5">
    <location>
        <begin position="125"/>
        <end position="145"/>
    </location>
</feature>
<feature type="region of interest" description="Disordered" evidence="5">
    <location>
        <begin position="513"/>
        <end position="552"/>
    </location>
</feature>
<evidence type="ECO:0000256" key="2">
    <source>
        <dbReference type="ARBA" id="ARBA00023043"/>
    </source>
</evidence>
<dbReference type="OMA" id="SEMIRAP"/>
<evidence type="ECO:0000256" key="3">
    <source>
        <dbReference type="PROSITE-ProRule" id="PRU00023"/>
    </source>
</evidence>
<evidence type="ECO:0000313" key="6">
    <source>
        <dbReference type="EMBL" id="ELR25453.1"/>
    </source>
</evidence>
<evidence type="ECO:0000313" key="7">
    <source>
        <dbReference type="Proteomes" id="UP000011083"/>
    </source>
</evidence>
<sequence length="932" mass="96690">MSELPPDRRRSLAVPASGGDPSAAATSTTTPAQPNAGRSLPTPLPRSQRGRGTTGRRCPWAPASEACAAPPAAVECRHGLLSAGPPLREAGSARTPPSPPLRAPLLRPPPPPPPPPTGGVGVGGLRPVPVARPPLSASAAPSAARAPPPVAPRTAPAPAASNSPVPVIRPPPAVPGAAGAASAVPTPPSNGRRSFTVSGGPPPFMSPSGSTTATAGTPVNTAAAGRGGFVRPLPPSTAPGAAAAATAAPAPAAGRGFGTMRSPPAPPIAAAIGPPPSHRDRANLNLSVSSPPASSHSPASHSPVASPSPTSSSPASLSPSFSQTLMRPHQGSVPPRPVTARPSPPISAGTSPLASPLGSPSVTRPVVPSAAPSPAGGALSQSAPNAPRPAVGTLRPVTMLAPQGLAQALRQGGPPGLGLGPAPQPGLELKDLRKEAKKRDKRATLSAKDFERKKEKEEREREKKEKEAERERERKEKEERKRKEKEEKDALKAREREEKEAARLLLLNSAASAAAASPASPSSPTVTLATFDSAGEPGAGGGPSWEKKGGSKRRTMLFGKKESSIGPKGGSGIGEQADLRALLESTGGGSAAFGVMSVVAEKKERTFATLNEVLEQGGVNDLKKFIKLHNAAGKLAGEVLNQDGQTALHIACSRYGEEADPSLVKYLLKQKGANPSARDNRQWTPLHCVCQASASASIVNALVHAGADVTSPNVDGTRPLDYFVRHGAKDKELDAFEQALDHLLKGNSVNFKNPTSGETALHSAIRSGHSGNLHTIKLLLARAADVSITNAGGEAPLHYGVKAGRVDIVELLLSAGADPRQGADTDVGSPLVMAERLPESPEKNYILRQLTKQVSLIQAQEVTSPRQLLANKLEEAKERRHFTERMLKAREEEITKLDSQAAEEQQKEQNLQAELDRLKRHHQDLLAQRRRV</sequence>
<dbReference type="SUPFAM" id="SSF48403">
    <property type="entry name" value="Ankyrin repeat"/>
    <property type="match status" value="1"/>
</dbReference>
<name>L8HLA1_ACACF</name>
<dbReference type="VEuPathDB" id="AmoebaDB:ACA1_295380"/>
<feature type="compositionally biased region" description="Low complexity" evidence="5">
    <location>
        <begin position="358"/>
        <end position="384"/>
    </location>
</feature>
<feature type="compositionally biased region" description="Low complexity" evidence="5">
    <location>
        <begin position="152"/>
        <end position="166"/>
    </location>
</feature>
<keyword evidence="7" id="KW-1185">Reference proteome</keyword>
<dbReference type="GeneID" id="14926510"/>
<dbReference type="InterPro" id="IPR036770">
    <property type="entry name" value="Ankyrin_rpt-contain_sf"/>
</dbReference>
<feature type="compositionally biased region" description="Basic and acidic residues" evidence="5">
    <location>
        <begin position="428"/>
        <end position="438"/>
    </location>
</feature>
<feature type="compositionally biased region" description="Low complexity" evidence="5">
    <location>
        <begin position="206"/>
        <end position="218"/>
    </location>
</feature>
<keyword evidence="2 3" id="KW-0040">ANK repeat</keyword>
<keyword evidence="1" id="KW-0677">Repeat</keyword>
<dbReference type="Gene3D" id="1.25.40.20">
    <property type="entry name" value="Ankyrin repeat-containing domain"/>
    <property type="match status" value="2"/>
</dbReference>
<dbReference type="InterPro" id="IPR002110">
    <property type="entry name" value="Ankyrin_rpt"/>
</dbReference>
<feature type="compositionally biased region" description="Low complexity" evidence="5">
    <location>
        <begin position="513"/>
        <end position="536"/>
    </location>
</feature>
<dbReference type="PROSITE" id="PS50088">
    <property type="entry name" value="ANK_REPEAT"/>
    <property type="match status" value="3"/>
</dbReference>
<feature type="compositionally biased region" description="Low complexity" evidence="5">
    <location>
        <begin position="238"/>
        <end position="254"/>
    </location>
</feature>
<gene>
    <name evidence="6" type="ORF">ACA1_295380</name>
</gene>
<dbReference type="SMART" id="SM00248">
    <property type="entry name" value="ANK"/>
    <property type="match status" value="4"/>
</dbReference>
<feature type="compositionally biased region" description="Low complexity" evidence="5">
    <location>
        <begin position="55"/>
        <end position="73"/>
    </location>
</feature>
<keyword evidence="4" id="KW-0175">Coiled coil</keyword>